<dbReference type="Pfam" id="PF04577">
    <property type="entry name" value="Glyco_transf_61"/>
    <property type="match status" value="1"/>
</dbReference>
<comment type="subcellular location">
    <subcellularLocation>
        <location evidence="2">Cell membrane</location>
    </subcellularLocation>
    <subcellularLocation>
        <location evidence="1">Membrane</location>
        <topology evidence="1">Single-pass membrane protein</topology>
    </subcellularLocation>
</comment>
<dbReference type="InterPro" id="IPR016054">
    <property type="entry name" value="LY6_UPA_recep-like"/>
</dbReference>
<protein>
    <recommendedName>
        <fullName evidence="11">UPAR/Ly6 domain-containing protein</fullName>
    </recommendedName>
</protein>
<keyword evidence="8" id="KW-1133">Transmembrane helix</keyword>
<organism evidence="12 13">
    <name type="scientific">Mytilus coruscus</name>
    <name type="common">Sea mussel</name>
    <dbReference type="NCBI Taxonomy" id="42192"/>
    <lineage>
        <taxon>Eukaryota</taxon>
        <taxon>Metazoa</taxon>
        <taxon>Spiralia</taxon>
        <taxon>Lophotrochozoa</taxon>
        <taxon>Mollusca</taxon>
        <taxon>Bivalvia</taxon>
        <taxon>Autobranchia</taxon>
        <taxon>Pteriomorphia</taxon>
        <taxon>Mytilida</taxon>
        <taxon>Mytiloidea</taxon>
        <taxon>Mytilidae</taxon>
        <taxon>Mytilinae</taxon>
        <taxon>Mytilus</taxon>
    </lineage>
</organism>
<evidence type="ECO:0000313" key="13">
    <source>
        <dbReference type="Proteomes" id="UP000507470"/>
    </source>
</evidence>
<evidence type="ECO:0000256" key="8">
    <source>
        <dbReference type="ARBA" id="ARBA00022989"/>
    </source>
</evidence>
<evidence type="ECO:0000256" key="4">
    <source>
        <dbReference type="ARBA" id="ARBA00022676"/>
    </source>
</evidence>
<feature type="domain" description="UPAR/Ly6" evidence="11">
    <location>
        <begin position="436"/>
        <end position="523"/>
    </location>
</feature>
<dbReference type="InterPro" id="IPR035076">
    <property type="entry name" value="Toxin/TOLIP"/>
</dbReference>
<dbReference type="GO" id="GO:0016757">
    <property type="term" value="F:glycosyltransferase activity"/>
    <property type="evidence" value="ECO:0007669"/>
    <property type="project" value="UniProtKB-KW"/>
</dbReference>
<dbReference type="AlphaFoldDB" id="A0A6J8D9M8"/>
<dbReference type="Gene3D" id="2.10.60.10">
    <property type="entry name" value="CD59"/>
    <property type="match status" value="1"/>
</dbReference>
<dbReference type="Proteomes" id="UP000507470">
    <property type="component" value="Unassembled WGS sequence"/>
</dbReference>
<dbReference type="EMBL" id="CACVKT020006947">
    <property type="protein sequence ID" value="CAC5404381.1"/>
    <property type="molecule type" value="Genomic_DNA"/>
</dbReference>
<evidence type="ECO:0000256" key="7">
    <source>
        <dbReference type="ARBA" id="ARBA00022729"/>
    </source>
</evidence>
<name>A0A6J8D9M8_MYTCO</name>
<keyword evidence="10" id="KW-0325">Glycoprotein</keyword>
<keyword evidence="5" id="KW-0808">Transferase</keyword>
<dbReference type="SMART" id="SM00134">
    <property type="entry name" value="LU"/>
    <property type="match status" value="1"/>
</dbReference>
<evidence type="ECO:0000256" key="3">
    <source>
        <dbReference type="ARBA" id="ARBA00022475"/>
    </source>
</evidence>
<evidence type="ECO:0000313" key="12">
    <source>
        <dbReference type="EMBL" id="CAC5404381.1"/>
    </source>
</evidence>
<evidence type="ECO:0000256" key="2">
    <source>
        <dbReference type="ARBA" id="ARBA00004236"/>
    </source>
</evidence>
<proteinExistence type="predicted"/>
<evidence type="ECO:0000256" key="5">
    <source>
        <dbReference type="ARBA" id="ARBA00022679"/>
    </source>
</evidence>
<gene>
    <name evidence="12" type="ORF">MCOR_38178</name>
</gene>
<dbReference type="PANTHER" id="PTHR20961:SF38">
    <property type="entry name" value="PROTEIN O-LINKED-MANNOSE BETA-1,4-N-ACETYLGLUCOSAMINYLTRANSFERASE 2"/>
    <property type="match status" value="1"/>
</dbReference>
<dbReference type="InterPro" id="IPR045860">
    <property type="entry name" value="Snake_toxin-like_sf"/>
</dbReference>
<dbReference type="GO" id="GO:0005886">
    <property type="term" value="C:plasma membrane"/>
    <property type="evidence" value="ECO:0007669"/>
    <property type="project" value="UniProtKB-SubCell"/>
</dbReference>
<dbReference type="Pfam" id="PF00087">
    <property type="entry name" value="Toxin_TOLIP"/>
    <property type="match status" value="1"/>
</dbReference>
<keyword evidence="6" id="KW-0812">Transmembrane</keyword>
<evidence type="ECO:0000256" key="10">
    <source>
        <dbReference type="ARBA" id="ARBA00023180"/>
    </source>
</evidence>
<evidence type="ECO:0000256" key="6">
    <source>
        <dbReference type="ARBA" id="ARBA00022692"/>
    </source>
</evidence>
<dbReference type="InterPro" id="IPR049625">
    <property type="entry name" value="Glyco_transf_61_cat"/>
</dbReference>
<accession>A0A6J8D9M8</accession>
<keyword evidence="3" id="KW-1003">Cell membrane</keyword>
<dbReference type="SUPFAM" id="SSF57302">
    <property type="entry name" value="Snake toxin-like"/>
    <property type="match status" value="1"/>
</dbReference>
<keyword evidence="9" id="KW-0472">Membrane</keyword>
<reference evidence="12 13" key="1">
    <citation type="submission" date="2020-06" db="EMBL/GenBank/DDBJ databases">
        <authorList>
            <person name="Li R."/>
            <person name="Bekaert M."/>
        </authorList>
    </citation>
    <scope>NUCLEOTIDE SEQUENCE [LARGE SCALE GENOMIC DNA]</scope>
    <source>
        <strain evidence="13">wild</strain>
    </source>
</reference>
<sequence>MNIQYVIKAVKSGSWENSYDNKALDTFSRLKNELTIVNTDKGEILMHDNRIVIPHKLTDRVITLAHEGHQGIKEQNKFASSPVQLVGSVTVDSENILSLKQNHREVYRQLGKILDDNDIQKLQAWHGLDTRLKLGERIATFNDVVVSSDGWIVDSKYDLAVRNGGCQTTTNLLVRKFLVTRYRSVITIAARWCEGIWHFPMEALVGLVHITDYNKQNSFIHVSEKNEWVMQWLKLIGVNKNRVIHGTISADTLIVPQMAKCGSPSLDQLQWLRKSIPLKVSLNKHSILLIKRTRKRVMPNFDEIQSLVEKFAKEVNLDFVLHDDRSLPSLILQLERFSKASIVIGPHGAGMVNLIASKNRTCVIEFSPTSSNTSILVISGAYSETVEQAETCDDVDKTLCDEIFARKPDMCAESCITKLCKRSCGLCPCRFLFEALRCYSCHEVSDVTNCTTESACTSTEELCFTVQTFTDNFEEAYKLGCAKKSLCDSVSSKRKVNVGAGCCNSELCNNKPPTLLNVTDSQTLLTQNTTMNDTNMCDDIDRDICQKMLKMDANMCSDDCLATKLCPHMCGRCFHCLLCDEIDNPNNCNMTTTCANGKECFALETLTSEGMIAIKLGCMSKQVKLC</sequence>
<dbReference type="InterPro" id="IPR007657">
    <property type="entry name" value="Glycosyltransferase_61"/>
</dbReference>
<keyword evidence="4" id="KW-0328">Glycosyltransferase</keyword>
<evidence type="ECO:0000259" key="11">
    <source>
        <dbReference type="SMART" id="SM00134"/>
    </source>
</evidence>
<evidence type="ECO:0000256" key="1">
    <source>
        <dbReference type="ARBA" id="ARBA00004167"/>
    </source>
</evidence>
<keyword evidence="7" id="KW-0732">Signal</keyword>
<evidence type="ECO:0000256" key="9">
    <source>
        <dbReference type="ARBA" id="ARBA00023136"/>
    </source>
</evidence>
<keyword evidence="13" id="KW-1185">Reference proteome</keyword>
<dbReference type="OrthoDB" id="2102136at2759"/>
<dbReference type="PANTHER" id="PTHR20961">
    <property type="entry name" value="GLYCOSYLTRANSFERASE"/>
    <property type="match status" value="1"/>
</dbReference>